<evidence type="ECO:0000313" key="8">
    <source>
        <dbReference type="EMBL" id="CEM02128.1"/>
    </source>
</evidence>
<keyword evidence="9" id="KW-1185">Reference proteome</keyword>
<dbReference type="InterPro" id="IPR036155">
    <property type="entry name" value="Crypto/Photolyase_N_sf"/>
</dbReference>
<gene>
    <name evidence="8" type="ORF">Vbra_8291</name>
</gene>
<keyword evidence="3 5" id="KW-0274">FAD</keyword>
<feature type="compositionally biased region" description="Basic and acidic residues" evidence="6">
    <location>
        <begin position="268"/>
        <end position="281"/>
    </location>
</feature>
<dbReference type="VEuPathDB" id="CryptoDB:Vbra_8291"/>
<feature type="binding site" evidence="5">
    <location>
        <position position="325"/>
    </location>
    <ligand>
        <name>FAD</name>
        <dbReference type="ChEBI" id="CHEBI:57692"/>
    </ligand>
</feature>
<dbReference type="InParanoid" id="A0A0G4EUL5"/>
<dbReference type="GO" id="GO:0006950">
    <property type="term" value="P:response to stress"/>
    <property type="evidence" value="ECO:0007669"/>
    <property type="project" value="UniProtKB-ARBA"/>
</dbReference>
<dbReference type="InterPro" id="IPR036134">
    <property type="entry name" value="Crypto/Photolyase_FAD-like_sf"/>
</dbReference>
<reference evidence="8 9" key="1">
    <citation type="submission" date="2014-11" db="EMBL/GenBank/DDBJ databases">
        <authorList>
            <person name="Zhu J."/>
            <person name="Qi W."/>
            <person name="Song R."/>
        </authorList>
    </citation>
    <scope>NUCLEOTIDE SEQUENCE [LARGE SCALE GENOMIC DNA]</scope>
</reference>
<dbReference type="PhylomeDB" id="A0A0G4EUL5"/>
<dbReference type="Pfam" id="PF00875">
    <property type="entry name" value="DNA_photolyase"/>
    <property type="match status" value="1"/>
</dbReference>
<evidence type="ECO:0000259" key="7">
    <source>
        <dbReference type="PROSITE" id="PS51645"/>
    </source>
</evidence>
<dbReference type="Gene3D" id="1.10.579.10">
    <property type="entry name" value="DNA Cyclobutane Dipyrimidine Photolyase, subunit A, domain 3"/>
    <property type="match status" value="1"/>
</dbReference>
<dbReference type="EMBL" id="CDMY01000318">
    <property type="protein sequence ID" value="CEM02128.1"/>
    <property type="molecule type" value="Genomic_DNA"/>
</dbReference>
<comment type="similarity">
    <text evidence="1">Belongs to the DNA photolyase class-1 family.</text>
</comment>
<dbReference type="InterPro" id="IPR005101">
    <property type="entry name" value="Cryptochr/Photolyase_FAD-bd"/>
</dbReference>
<feature type="binding site" evidence="5">
    <location>
        <position position="225"/>
    </location>
    <ligand>
        <name>FAD</name>
        <dbReference type="ChEBI" id="CHEBI:57692"/>
    </ligand>
</feature>
<name>A0A0G4EUL5_VITBC</name>
<dbReference type="InterPro" id="IPR002081">
    <property type="entry name" value="Cryptochrome/DNA_photolyase_1"/>
</dbReference>
<dbReference type="GO" id="GO:0006139">
    <property type="term" value="P:nucleobase-containing compound metabolic process"/>
    <property type="evidence" value="ECO:0007669"/>
    <property type="project" value="UniProtKB-ARBA"/>
</dbReference>
<dbReference type="GO" id="GO:0005634">
    <property type="term" value="C:nucleus"/>
    <property type="evidence" value="ECO:0007669"/>
    <property type="project" value="TreeGrafter"/>
</dbReference>
<dbReference type="GO" id="GO:0003677">
    <property type="term" value="F:DNA binding"/>
    <property type="evidence" value="ECO:0007669"/>
    <property type="project" value="TreeGrafter"/>
</dbReference>
<dbReference type="OMA" id="GRQWAFR"/>
<dbReference type="OrthoDB" id="435881at2759"/>
<dbReference type="Gene3D" id="1.25.40.80">
    <property type="match status" value="1"/>
</dbReference>
<accession>A0A0G4EUL5</accession>
<dbReference type="PRINTS" id="PR00147">
    <property type="entry name" value="DNAPHOTLYASE"/>
</dbReference>
<dbReference type="PANTHER" id="PTHR11455:SF18">
    <property type="entry name" value="SI:CH1073-390K14.1"/>
    <property type="match status" value="1"/>
</dbReference>
<evidence type="ECO:0000256" key="4">
    <source>
        <dbReference type="ARBA" id="ARBA00022991"/>
    </source>
</evidence>
<dbReference type="STRING" id="1169540.A0A0G4EUL5"/>
<dbReference type="GO" id="GO:0003904">
    <property type="term" value="F:deoxyribodipyrimidine photo-lyase activity"/>
    <property type="evidence" value="ECO:0007669"/>
    <property type="project" value="TreeGrafter"/>
</dbReference>
<evidence type="ECO:0000256" key="6">
    <source>
        <dbReference type="SAM" id="MobiDB-lite"/>
    </source>
</evidence>
<feature type="compositionally biased region" description="Basic and acidic residues" evidence="6">
    <location>
        <begin position="613"/>
        <end position="622"/>
    </location>
</feature>
<dbReference type="InterPro" id="IPR006050">
    <property type="entry name" value="DNA_photolyase_N"/>
</dbReference>
<dbReference type="AlphaFoldDB" id="A0A0G4EUL5"/>
<keyword evidence="4" id="KW-0157">Chromophore</keyword>
<proteinExistence type="inferred from homology"/>
<evidence type="ECO:0000256" key="1">
    <source>
        <dbReference type="ARBA" id="ARBA00005862"/>
    </source>
</evidence>
<feature type="compositionally biased region" description="Basic residues" evidence="6">
    <location>
        <begin position="539"/>
        <end position="549"/>
    </location>
</feature>
<dbReference type="GO" id="GO:0043153">
    <property type="term" value="P:entrainment of circadian clock by photoperiod"/>
    <property type="evidence" value="ECO:0007669"/>
    <property type="project" value="TreeGrafter"/>
</dbReference>
<evidence type="ECO:0000256" key="2">
    <source>
        <dbReference type="ARBA" id="ARBA00022630"/>
    </source>
</evidence>
<dbReference type="SUPFAM" id="SSF48173">
    <property type="entry name" value="Cryptochrome/photolyase FAD-binding domain"/>
    <property type="match status" value="2"/>
</dbReference>
<dbReference type="PROSITE" id="PS00394">
    <property type="entry name" value="DNA_PHOTOLYASES_1_1"/>
    <property type="match status" value="1"/>
</dbReference>
<dbReference type="InterPro" id="IPR014729">
    <property type="entry name" value="Rossmann-like_a/b/a_fold"/>
</dbReference>
<dbReference type="PROSITE" id="PS51645">
    <property type="entry name" value="PHR_CRY_ALPHA_BETA"/>
    <property type="match status" value="1"/>
</dbReference>
<feature type="compositionally biased region" description="Low complexity" evidence="6">
    <location>
        <begin position="283"/>
        <end position="297"/>
    </location>
</feature>
<evidence type="ECO:0000313" key="9">
    <source>
        <dbReference type="Proteomes" id="UP000041254"/>
    </source>
</evidence>
<evidence type="ECO:0000256" key="3">
    <source>
        <dbReference type="ARBA" id="ARBA00022827"/>
    </source>
</evidence>
<dbReference type="Proteomes" id="UP000041254">
    <property type="component" value="Unassembled WGS sequence"/>
</dbReference>
<dbReference type="SUPFAM" id="SSF52425">
    <property type="entry name" value="Cryptochrome/photolyase, N-terminal domain"/>
    <property type="match status" value="1"/>
</dbReference>
<dbReference type="Gene3D" id="3.40.50.620">
    <property type="entry name" value="HUPs"/>
    <property type="match status" value="1"/>
</dbReference>
<dbReference type="GO" id="GO:0005737">
    <property type="term" value="C:cytoplasm"/>
    <property type="evidence" value="ECO:0007669"/>
    <property type="project" value="TreeGrafter"/>
</dbReference>
<feature type="region of interest" description="Disordered" evidence="6">
    <location>
        <begin position="268"/>
        <end position="307"/>
    </location>
</feature>
<dbReference type="GO" id="GO:0032922">
    <property type="term" value="P:circadian regulation of gene expression"/>
    <property type="evidence" value="ECO:0007669"/>
    <property type="project" value="TreeGrafter"/>
</dbReference>
<protein>
    <recommendedName>
        <fullName evidence="7">Photolyase/cryptochrome alpha/beta domain-containing protein</fullName>
    </recommendedName>
</protein>
<dbReference type="Pfam" id="PF03441">
    <property type="entry name" value="FAD_binding_7"/>
    <property type="match status" value="1"/>
</dbReference>
<dbReference type="GO" id="GO:0071949">
    <property type="term" value="F:FAD binding"/>
    <property type="evidence" value="ECO:0007669"/>
    <property type="project" value="TreeGrafter"/>
</dbReference>
<comment type="cofactor">
    <cofactor evidence="5">
        <name>FAD</name>
        <dbReference type="ChEBI" id="CHEBI:57692"/>
    </cofactor>
    <text evidence="5">Binds 1 FAD per subunit.</text>
</comment>
<organism evidence="8 9">
    <name type="scientific">Vitrella brassicaformis (strain CCMP3155)</name>
    <dbReference type="NCBI Taxonomy" id="1169540"/>
    <lineage>
        <taxon>Eukaryota</taxon>
        <taxon>Sar</taxon>
        <taxon>Alveolata</taxon>
        <taxon>Colpodellida</taxon>
        <taxon>Vitrellaceae</taxon>
        <taxon>Vitrella</taxon>
    </lineage>
</organism>
<dbReference type="InterPro" id="IPR018394">
    <property type="entry name" value="DNA_photolyase_1_CS_C"/>
</dbReference>
<keyword evidence="2 5" id="KW-0285">Flavoprotein</keyword>
<evidence type="ECO:0000256" key="5">
    <source>
        <dbReference type="PIRSR" id="PIRSR602081-1"/>
    </source>
</evidence>
<sequence>MASGASNDVTQDVIWLKRDFRLADHLPLHHAGLSNHRVLVLYVYEPEVIEAEEFHPAHLLFINKSLQDLHGRLMQQYGVGVHTRVGKATDVLGEVLAKVGRFRLLSHHETPVATQRARNTAVREWCGRNNIRWHEFQQTGVIPDLSSRDDRKKLFDKHMNAPPVPPPARLSAVEIDDPQWQPTGVFPSLSDLGLPECTFTEKKVGGETLALAELESFLFRRGVNYAKDLSSPVTGWDGCSRLSPYLTWGCISLRTVLSRTKKRIDAVKARRAADSKKDGKKVAPPFAAAAPASSAASEGGGGGSSCSGPDVDPFDSRWGSSLSAFRQRLHWRSHFIQKMEDEPEIEHSNMCRAYDGVREGEFDEASFAAWCEGRTGYPMVDACMRCLHQGGWINFRMRAMLVSFAAYDLFLHWRRPAVFLARLFLDFEPGIHYSQFQMQSGTTGINTFRVYSPVKQAQDHDKDGTFVRKYVPELANVPQRHIYEPWKMPKVVQEQCGCVIDSDYPSPIVDHKEATKAAMSKLGKVKRSVAAKDEAQQIVKKHGSRRKPNGRINNFFDRFKKQPEAPIPSDQPCAADERMEAEAEGEMAEEEQRGEAPEDEGDPPAPSPKRHKKADDDQRHNEGSLPSAAAAAAAADQAPDNHGDPGGGEASAVEGGGRHQRRANRGRGVGVGVGVGGQQRVLIVQTRRQAEAFNEDFFRPLRTDDGTPLCIDVDDD</sequence>
<dbReference type="PANTHER" id="PTHR11455">
    <property type="entry name" value="CRYPTOCHROME"/>
    <property type="match status" value="1"/>
</dbReference>
<feature type="region of interest" description="Disordered" evidence="6">
    <location>
        <begin position="538"/>
        <end position="673"/>
    </location>
</feature>
<feature type="domain" description="Photolyase/cryptochrome alpha/beta" evidence="7">
    <location>
        <begin position="10"/>
        <end position="141"/>
    </location>
</feature>